<name>A0ABR3CZT6_NEUIN</name>
<keyword evidence="2" id="KW-1185">Reference proteome</keyword>
<gene>
    <name evidence="1" type="ORF">QR685DRAFT_112958</name>
</gene>
<protein>
    <recommendedName>
        <fullName evidence="3">JmjC domain-containing protein</fullName>
    </recommendedName>
</protein>
<evidence type="ECO:0000313" key="2">
    <source>
        <dbReference type="Proteomes" id="UP001451303"/>
    </source>
</evidence>
<proteinExistence type="predicted"/>
<evidence type="ECO:0008006" key="3">
    <source>
        <dbReference type="Google" id="ProtNLM"/>
    </source>
</evidence>
<sequence length="232" mass="25975">MTEMSFILNPISTSPNLNKKPMEWYANAPMIPNNIHGILKLGGTITSSYHYDAEQGQVACLHHTSRHVRPGMTISRGSRRRSIPSTASDVTSGSCCFIIHSGFVRISWFSSSEVLWSVNCLMAALQGHGCVHAWLVKELQARQLTQLVIGSVDRSPSAPVWHLIDLVVVTRCAVIGVSYKLPLENQGQFDGRLIFENTSLYPSQHLWLHMEDHYLRILSGSRYRRSMRASVG</sequence>
<evidence type="ECO:0000313" key="1">
    <source>
        <dbReference type="EMBL" id="KAL0465932.1"/>
    </source>
</evidence>
<reference evidence="1 2" key="1">
    <citation type="submission" date="2023-09" db="EMBL/GenBank/DDBJ databases">
        <title>Multi-omics analysis of a traditional fermented food reveals byproduct-associated fungal strains for waste-to-food upcycling.</title>
        <authorList>
            <consortium name="Lawrence Berkeley National Laboratory"/>
            <person name="Rekdal V.M."/>
            <person name="Villalobos-Escobedo J.M."/>
            <person name="Rodriguez-Valeron N."/>
            <person name="Garcia M.O."/>
            <person name="Vasquez D.P."/>
            <person name="Damayanti I."/>
            <person name="Sorensen P.M."/>
            <person name="Baidoo E.E."/>
            <person name="De Carvalho A.C."/>
            <person name="Riley R."/>
            <person name="Lipzen A."/>
            <person name="He G."/>
            <person name="Yan M."/>
            <person name="Haridas S."/>
            <person name="Daum C."/>
            <person name="Yoshinaga Y."/>
            <person name="Ng V."/>
            <person name="Grigoriev I.V."/>
            <person name="Munk R."/>
            <person name="Nuraida L."/>
            <person name="Wijaya C.H."/>
            <person name="Morales P.-C."/>
            <person name="Keasling J.D."/>
        </authorList>
    </citation>
    <scope>NUCLEOTIDE SEQUENCE [LARGE SCALE GENOMIC DNA]</scope>
    <source>
        <strain evidence="1 2">FGSC 2613</strain>
    </source>
</reference>
<organism evidence="1 2">
    <name type="scientific">Neurospora intermedia</name>
    <dbReference type="NCBI Taxonomy" id="5142"/>
    <lineage>
        <taxon>Eukaryota</taxon>
        <taxon>Fungi</taxon>
        <taxon>Dikarya</taxon>
        <taxon>Ascomycota</taxon>
        <taxon>Pezizomycotina</taxon>
        <taxon>Sordariomycetes</taxon>
        <taxon>Sordariomycetidae</taxon>
        <taxon>Sordariales</taxon>
        <taxon>Sordariaceae</taxon>
        <taxon>Neurospora</taxon>
    </lineage>
</organism>
<dbReference type="EMBL" id="JAVLET010000014">
    <property type="protein sequence ID" value="KAL0465932.1"/>
    <property type="molecule type" value="Genomic_DNA"/>
</dbReference>
<comment type="caution">
    <text evidence="1">The sequence shown here is derived from an EMBL/GenBank/DDBJ whole genome shotgun (WGS) entry which is preliminary data.</text>
</comment>
<accession>A0ABR3CZT6</accession>
<dbReference type="Proteomes" id="UP001451303">
    <property type="component" value="Unassembled WGS sequence"/>
</dbReference>